<dbReference type="Proteomes" id="UP000315971">
    <property type="component" value="Unassembled WGS sequence"/>
</dbReference>
<evidence type="ECO:0000313" key="1">
    <source>
        <dbReference type="EMBL" id="SMO48807.1"/>
    </source>
</evidence>
<protein>
    <submittedName>
        <fullName evidence="1">Uncharacterized protein</fullName>
    </submittedName>
</protein>
<accession>A0A521BNR2</accession>
<organism evidence="1 2">
    <name type="scientific">Solitalea koreensis</name>
    <dbReference type="NCBI Taxonomy" id="543615"/>
    <lineage>
        <taxon>Bacteria</taxon>
        <taxon>Pseudomonadati</taxon>
        <taxon>Bacteroidota</taxon>
        <taxon>Sphingobacteriia</taxon>
        <taxon>Sphingobacteriales</taxon>
        <taxon>Sphingobacteriaceae</taxon>
        <taxon>Solitalea</taxon>
    </lineage>
</organism>
<name>A0A521BNR2_9SPHI</name>
<evidence type="ECO:0000313" key="2">
    <source>
        <dbReference type="Proteomes" id="UP000315971"/>
    </source>
</evidence>
<gene>
    <name evidence="1" type="ORF">SAMN06265350_102379</name>
</gene>
<sequence length="45" mass="4894">MVDNLSCLMVQACPAFERSAALSSSYQSQTIPGNLKKSFKLLSLD</sequence>
<proteinExistence type="predicted"/>
<dbReference type="AlphaFoldDB" id="A0A521BNR2"/>
<reference evidence="1 2" key="1">
    <citation type="submission" date="2017-05" db="EMBL/GenBank/DDBJ databases">
        <authorList>
            <person name="Varghese N."/>
            <person name="Submissions S."/>
        </authorList>
    </citation>
    <scope>NUCLEOTIDE SEQUENCE [LARGE SCALE GENOMIC DNA]</scope>
    <source>
        <strain evidence="1 2">DSM 21342</strain>
    </source>
</reference>
<keyword evidence="2" id="KW-1185">Reference proteome</keyword>
<dbReference type="EMBL" id="FXSZ01000002">
    <property type="protein sequence ID" value="SMO48807.1"/>
    <property type="molecule type" value="Genomic_DNA"/>
</dbReference>